<accession>A0ABW7AAP9</accession>
<proteinExistence type="inferred from homology"/>
<dbReference type="InterPro" id="IPR018493">
    <property type="entry name" value="GvpA-like_CS"/>
</dbReference>
<gene>
    <name evidence="4" type="primary">gvpJ</name>
    <name evidence="4" type="ORF">ACFLIM_14530</name>
</gene>
<reference evidence="4 5" key="1">
    <citation type="submission" date="2024-10" db="EMBL/GenBank/DDBJ databases">
        <authorList>
            <person name="Topkara A.R."/>
            <person name="Saygin H."/>
        </authorList>
    </citation>
    <scope>NUCLEOTIDE SEQUENCE [LARGE SCALE GENOMIC DNA]</scope>
    <source>
        <strain evidence="4 5">M3C6</strain>
    </source>
</reference>
<keyword evidence="5" id="KW-1185">Reference proteome</keyword>
<dbReference type="Proteomes" id="UP001603978">
    <property type="component" value="Unassembled WGS sequence"/>
</dbReference>
<evidence type="ECO:0000256" key="3">
    <source>
        <dbReference type="ARBA" id="ARBA00035646"/>
    </source>
</evidence>
<evidence type="ECO:0000256" key="2">
    <source>
        <dbReference type="ARBA" id="ARBA00035108"/>
    </source>
</evidence>
<comment type="caution">
    <text evidence="4">The sequence shown here is derived from an EMBL/GenBank/DDBJ whole genome shotgun (WGS) entry which is preliminary data.</text>
</comment>
<comment type="similarity">
    <text evidence="3">Belongs to the gas vesicle GvpA family.</text>
</comment>
<evidence type="ECO:0000256" key="1">
    <source>
        <dbReference type="ARBA" id="ARBA00022987"/>
    </source>
</evidence>
<dbReference type="InterPro" id="IPR000638">
    <property type="entry name" value="Gas-vesicle_GvpA-like"/>
</dbReference>
<sequence length="51" mass="5367">MSTPAVVERSGSSGLGDVVELILDKGLVIDAFVQVSLIGIEVLTIQALRWA</sequence>
<organism evidence="4 5">
    <name type="scientific">Nonomuraea marmarensis</name>
    <dbReference type="NCBI Taxonomy" id="3351344"/>
    <lineage>
        <taxon>Bacteria</taxon>
        <taxon>Bacillati</taxon>
        <taxon>Actinomycetota</taxon>
        <taxon>Actinomycetes</taxon>
        <taxon>Streptosporangiales</taxon>
        <taxon>Streptosporangiaceae</taxon>
        <taxon>Nonomuraea</taxon>
    </lineage>
</organism>
<dbReference type="PANTHER" id="PTHR35344">
    <property type="entry name" value="GAS VESICLE STRUCTURAL PROTEIN 2-RELATED"/>
    <property type="match status" value="1"/>
</dbReference>
<dbReference type="PROSITE" id="PS00234">
    <property type="entry name" value="GAS_VESICLE_A_1"/>
    <property type="match status" value="1"/>
</dbReference>
<dbReference type="InterPro" id="IPR050530">
    <property type="entry name" value="GvpA"/>
</dbReference>
<dbReference type="Pfam" id="PF00741">
    <property type="entry name" value="Gas_vesicle"/>
    <property type="match status" value="1"/>
</dbReference>
<comment type="subcellular location">
    <subcellularLocation>
        <location evidence="2">Gas vesicle</location>
    </subcellularLocation>
</comment>
<evidence type="ECO:0000313" key="4">
    <source>
        <dbReference type="EMBL" id="MFG1704404.1"/>
    </source>
</evidence>
<keyword evidence="1" id="KW-0304">Gas vesicle</keyword>
<dbReference type="EMBL" id="JBICRM010000007">
    <property type="protein sequence ID" value="MFG1704404.1"/>
    <property type="molecule type" value="Genomic_DNA"/>
</dbReference>
<dbReference type="RefSeq" id="WP_393165400.1">
    <property type="nucleotide sequence ID" value="NZ_JBICRM010000007.1"/>
</dbReference>
<dbReference type="PANTHER" id="PTHR35344:SF4">
    <property type="entry name" value="GAS VESICLE PROTEIN A1"/>
    <property type="match status" value="1"/>
</dbReference>
<evidence type="ECO:0000313" key="5">
    <source>
        <dbReference type="Proteomes" id="UP001603978"/>
    </source>
</evidence>
<protein>
    <submittedName>
        <fullName evidence="4">Gas vesicle protein GvpJ</fullName>
    </submittedName>
</protein>
<name>A0ABW7AAP9_9ACTN</name>